<dbReference type="PIRSF" id="PIRSF006078">
    <property type="entry name" value="GlxK"/>
    <property type="match status" value="1"/>
</dbReference>
<dbReference type="InterPro" id="IPR018197">
    <property type="entry name" value="Glycerate_kinase_RE-like"/>
</dbReference>
<protein>
    <submittedName>
        <fullName evidence="5">Glycerate kinase</fullName>
        <ecNumber evidence="5">2.7.1.-</ecNumber>
    </submittedName>
</protein>
<dbReference type="PANTHER" id="PTHR21599:SF0">
    <property type="entry name" value="GLYCERATE KINASE"/>
    <property type="match status" value="1"/>
</dbReference>
<dbReference type="EMBL" id="WITJ01000002">
    <property type="protein sequence ID" value="MQW38606.1"/>
    <property type="molecule type" value="Genomic_DNA"/>
</dbReference>
<dbReference type="EC" id="2.7.1.-" evidence="5"/>
<comment type="similarity">
    <text evidence="1 4">Belongs to the glycerate kinase type-1 family.</text>
</comment>
<sequence>MTPKFVLAPDSFKESMSAKEVCGAMEKGIRAVFPTAQIIKVPMADGGEGTMETLIEATQGRKITLNVTGPLPDQEVSASFGLLGDQKTAVIEMAQASGLEKLPPDQRNPLVTTTYGTGQLIKAALDLGVKKIVMALGGSATNDGGAGMAQALGVQLLDANHLPLKLGGGALKSLEKIALATLDPRIKTVEFLIASDVSNPLCGPNGASFVFGPQKGATPQMVTVLDEALAHYANRIQKDCKISVKNQAGAGAAGGLGAGLLAFTPAKMVRGVDLVTGLLALDEKIKTTDFVFTGEGGIDAQTKFGKVPYGVSKIAQQYKKPCFALAGFIGEGSDVLYDEGITAIFGILEKAQSLNEALRSGKENVTRTTRAIASVLKSSTLFPKENAHH</sequence>
<dbReference type="Gene3D" id="3.90.1510.10">
    <property type="entry name" value="Glycerate kinase, domain 2"/>
    <property type="match status" value="1"/>
</dbReference>
<accession>A0A7X1Z6M9</accession>
<dbReference type="Gene3D" id="3.40.50.10350">
    <property type="entry name" value="Glycerate kinase, domain 1"/>
    <property type="match status" value="1"/>
</dbReference>
<dbReference type="NCBIfam" id="TIGR00045">
    <property type="entry name" value="glycerate kinase"/>
    <property type="match status" value="1"/>
</dbReference>
<dbReference type="InterPro" id="IPR018193">
    <property type="entry name" value="Glyc_kinase_flavodox-like_fold"/>
</dbReference>
<dbReference type="PANTHER" id="PTHR21599">
    <property type="entry name" value="GLYCERATE KINASE"/>
    <property type="match status" value="1"/>
</dbReference>
<dbReference type="InterPro" id="IPR004381">
    <property type="entry name" value="Glycerate_kinase"/>
</dbReference>
<evidence type="ECO:0000256" key="1">
    <source>
        <dbReference type="ARBA" id="ARBA00006284"/>
    </source>
</evidence>
<organism evidence="5 6">
    <name type="scientific">Lactococcus hircilactis</name>
    <dbReference type="NCBI Taxonomy" id="1494462"/>
    <lineage>
        <taxon>Bacteria</taxon>
        <taxon>Bacillati</taxon>
        <taxon>Bacillota</taxon>
        <taxon>Bacilli</taxon>
        <taxon>Lactobacillales</taxon>
        <taxon>Streptococcaceae</taxon>
        <taxon>Lactococcus</taxon>
    </lineage>
</organism>
<reference evidence="5 6" key="1">
    <citation type="submission" date="2019-10" db="EMBL/GenBank/DDBJ databases">
        <authorList>
            <person name="Dong K."/>
        </authorList>
    </citation>
    <scope>NUCLEOTIDE SEQUENCE [LARGE SCALE GENOMIC DNA]</scope>
    <source>
        <strain evidence="5 6">DSM 28960</strain>
    </source>
</reference>
<dbReference type="OrthoDB" id="9774290at2"/>
<evidence type="ECO:0000256" key="3">
    <source>
        <dbReference type="ARBA" id="ARBA00022777"/>
    </source>
</evidence>
<evidence type="ECO:0000313" key="6">
    <source>
        <dbReference type="Proteomes" id="UP000439550"/>
    </source>
</evidence>
<evidence type="ECO:0000256" key="2">
    <source>
        <dbReference type="ARBA" id="ARBA00022679"/>
    </source>
</evidence>
<dbReference type="Proteomes" id="UP000439550">
    <property type="component" value="Unassembled WGS sequence"/>
</dbReference>
<dbReference type="GO" id="GO:0031388">
    <property type="term" value="P:organic acid phosphorylation"/>
    <property type="evidence" value="ECO:0007669"/>
    <property type="project" value="UniProtKB-UniRule"/>
</dbReference>
<dbReference type="GO" id="GO:0008887">
    <property type="term" value="F:glycerate kinase activity"/>
    <property type="evidence" value="ECO:0007669"/>
    <property type="project" value="UniProtKB-UniRule"/>
</dbReference>
<keyword evidence="2 4" id="KW-0808">Transferase</keyword>
<evidence type="ECO:0000256" key="4">
    <source>
        <dbReference type="PIRNR" id="PIRNR006078"/>
    </source>
</evidence>
<name>A0A7X1Z6M9_9LACT</name>
<dbReference type="RefSeq" id="WP_153494916.1">
    <property type="nucleotide sequence ID" value="NZ_CBCRWP010000002.1"/>
</dbReference>
<comment type="caution">
    <text evidence="5">The sequence shown here is derived from an EMBL/GenBank/DDBJ whole genome shotgun (WGS) entry which is preliminary data.</text>
</comment>
<dbReference type="Pfam" id="PF02595">
    <property type="entry name" value="Gly_kinase"/>
    <property type="match status" value="1"/>
</dbReference>
<gene>
    <name evidence="5" type="ORF">GHI93_01410</name>
</gene>
<evidence type="ECO:0000313" key="5">
    <source>
        <dbReference type="EMBL" id="MQW38606.1"/>
    </source>
</evidence>
<keyword evidence="6" id="KW-1185">Reference proteome</keyword>
<dbReference type="InterPro" id="IPR036129">
    <property type="entry name" value="Glycerate_kinase_sf"/>
</dbReference>
<keyword evidence="3 4" id="KW-0418">Kinase</keyword>
<proteinExistence type="inferred from homology"/>
<dbReference type="SUPFAM" id="SSF110738">
    <property type="entry name" value="Glycerate kinase I"/>
    <property type="match status" value="1"/>
</dbReference>
<dbReference type="AlphaFoldDB" id="A0A7X1Z6M9"/>